<evidence type="ECO:0000313" key="2">
    <source>
        <dbReference type="EMBL" id="VDL88133.1"/>
    </source>
</evidence>
<dbReference type="Proteomes" id="UP000275846">
    <property type="component" value="Unassembled WGS sequence"/>
</dbReference>
<keyword evidence="1" id="KW-0732">Signal</keyword>
<name>A0A183SC00_SCHSO</name>
<keyword evidence="3" id="KW-1185">Reference proteome</keyword>
<evidence type="ECO:0000313" key="4">
    <source>
        <dbReference type="WBParaSite" id="SSLN_0000181501-mRNA-1"/>
    </source>
</evidence>
<dbReference type="AlphaFoldDB" id="A0A183SC00"/>
<reference evidence="2 3" key="2">
    <citation type="submission" date="2018-11" db="EMBL/GenBank/DDBJ databases">
        <authorList>
            <consortium name="Pathogen Informatics"/>
        </authorList>
    </citation>
    <scope>NUCLEOTIDE SEQUENCE [LARGE SCALE GENOMIC DNA]</scope>
    <source>
        <strain evidence="2 3">NST_G2</strain>
    </source>
</reference>
<feature type="chain" id="PRO_5043141111" evidence="1">
    <location>
        <begin position="19"/>
        <end position="50"/>
    </location>
</feature>
<gene>
    <name evidence="2" type="ORF">SSLN_LOCUS1748</name>
</gene>
<sequence>MVMATVVMVVASSTPAASVMAVAATMTTPSTSAGRRPWTLWVWCCRQYFG</sequence>
<dbReference type="WBParaSite" id="SSLN_0000181501-mRNA-1">
    <property type="protein sequence ID" value="SSLN_0000181501-mRNA-1"/>
    <property type="gene ID" value="SSLN_0000181501"/>
</dbReference>
<protein>
    <submittedName>
        <fullName evidence="4">Secreted peptide</fullName>
    </submittedName>
</protein>
<evidence type="ECO:0000313" key="3">
    <source>
        <dbReference type="Proteomes" id="UP000275846"/>
    </source>
</evidence>
<feature type="signal peptide" evidence="1">
    <location>
        <begin position="1"/>
        <end position="18"/>
    </location>
</feature>
<reference evidence="4" key="1">
    <citation type="submission" date="2016-06" db="UniProtKB">
        <authorList>
            <consortium name="WormBaseParasite"/>
        </authorList>
    </citation>
    <scope>IDENTIFICATION</scope>
</reference>
<evidence type="ECO:0000256" key="1">
    <source>
        <dbReference type="SAM" id="SignalP"/>
    </source>
</evidence>
<proteinExistence type="predicted"/>
<organism evidence="4">
    <name type="scientific">Schistocephalus solidus</name>
    <name type="common">Tapeworm</name>
    <dbReference type="NCBI Taxonomy" id="70667"/>
    <lineage>
        <taxon>Eukaryota</taxon>
        <taxon>Metazoa</taxon>
        <taxon>Spiralia</taxon>
        <taxon>Lophotrochozoa</taxon>
        <taxon>Platyhelminthes</taxon>
        <taxon>Cestoda</taxon>
        <taxon>Eucestoda</taxon>
        <taxon>Diphyllobothriidea</taxon>
        <taxon>Diphyllobothriidae</taxon>
        <taxon>Schistocephalus</taxon>
    </lineage>
</organism>
<dbReference type="EMBL" id="UYSU01006299">
    <property type="protein sequence ID" value="VDL88133.1"/>
    <property type="molecule type" value="Genomic_DNA"/>
</dbReference>
<accession>A0A183SC00</accession>